<evidence type="ECO:0000313" key="2">
    <source>
        <dbReference type="EMBL" id="CEP41395.1"/>
    </source>
</evidence>
<dbReference type="GO" id="GO:0003677">
    <property type="term" value="F:DNA binding"/>
    <property type="evidence" value="ECO:0007669"/>
    <property type="project" value="UniProtKB-KW"/>
</dbReference>
<accession>A0A0C7LHL6</accession>
<gene>
    <name evidence="2" type="ORF">R28058_35021</name>
</gene>
<evidence type="ECO:0000256" key="1">
    <source>
        <dbReference type="SAM" id="Coils"/>
    </source>
</evidence>
<dbReference type="OrthoDB" id="1752997at2"/>
<evidence type="ECO:0000313" key="3">
    <source>
        <dbReference type="Proteomes" id="UP000049127"/>
    </source>
</evidence>
<dbReference type="EMBL" id="CEKZ01000007">
    <property type="protein sequence ID" value="CEP41395.1"/>
    <property type="molecule type" value="Genomic_DNA"/>
</dbReference>
<dbReference type="AlphaFoldDB" id="A0A0C7LHL6"/>
<keyword evidence="1" id="KW-0175">Coiled coil</keyword>
<dbReference type="RefSeq" id="WP_055342655.1">
    <property type="nucleotide sequence ID" value="NZ_BK010450.1"/>
</dbReference>
<organism evidence="2 3">
    <name type="scientific">Paraclostridium sordellii</name>
    <name type="common">Clostridium sordellii</name>
    <dbReference type="NCBI Taxonomy" id="1505"/>
    <lineage>
        <taxon>Bacteria</taxon>
        <taxon>Bacillati</taxon>
        <taxon>Bacillota</taxon>
        <taxon>Clostridia</taxon>
        <taxon>Peptostreptococcales</taxon>
        <taxon>Peptostreptococcaceae</taxon>
        <taxon>Paraclostridium</taxon>
    </lineage>
</organism>
<feature type="coiled-coil region" evidence="1">
    <location>
        <begin position="10"/>
        <end position="65"/>
    </location>
</feature>
<reference evidence="2 3" key="1">
    <citation type="submission" date="2015-01" db="EMBL/GenBank/DDBJ databases">
        <authorList>
            <person name="Aslett A.Martin."/>
            <person name="De Silva Nishadi"/>
        </authorList>
    </citation>
    <scope>NUCLEOTIDE SEQUENCE [LARGE SCALE GENOMIC DNA]</scope>
    <source>
        <strain evidence="2 3">R28058</strain>
    </source>
</reference>
<name>A0A0C7LHL6_PARSO</name>
<keyword evidence="2" id="KW-0238">DNA-binding</keyword>
<proteinExistence type="predicted"/>
<protein>
    <submittedName>
        <fullName evidence="2">DNA-binding protein</fullName>
    </submittedName>
</protein>
<sequence>MIGLSNKKQIEELKFQNTRLQIKNSKLEEEIRILKTENQRQKDLLSEWEKSYKKSIRDVANFKNELKKYNPNLKPRSKQISKSDIKRIKELFEMNEYTYREISQITKWSICTISKVINGFYD</sequence>
<dbReference type="Proteomes" id="UP000049127">
    <property type="component" value="Unassembled WGS sequence"/>
</dbReference>